<sequence length="422" mass="48312">ECFAIGKRAVVCQDTEMKGEIDIGSGTVLHPQCKIVAESGPIIIGSNNIIEENVTIINKQPTPLIIGDENVFEVGCYVEGSRIGNKNVVEAKARILGTTSLGDNCVIGAVCSTKRDEAILDNTVIYGDHHNRRIQTASGGDFQYPKLYFEFRNIFSEITSVKFCFGSRQQSSLHARHLEYLRESFLVLNHRGNDSAVEEVSDVKLSPLITSILDTIVALTYQLLWVYPIFVLSFVLNAMWYQEIADRAYRMYHGRPPINSHRTYPRALKVMADEIYRALLFMNYLMVASIVYVIPVIGPIMSFMYFCWIYAYYSFEYKWINQGWSLEQRIGYFEERWSYFAGFGFMFTVITFFVDQFLSAGVFALLFPLYIIMANNALPMPRHNENARFSSLVPYRLRVFWVAEKLNDKIIGGLRSICLSIR</sequence>
<name>A0ACA9KSL2_9GLOM</name>
<gene>
    <name evidence="1" type="ORF">SPELUC_LOCUS2548</name>
</gene>
<keyword evidence="2" id="KW-1185">Reference proteome</keyword>
<organism evidence="1 2">
    <name type="scientific">Cetraspora pellucida</name>
    <dbReference type="NCBI Taxonomy" id="1433469"/>
    <lineage>
        <taxon>Eukaryota</taxon>
        <taxon>Fungi</taxon>
        <taxon>Fungi incertae sedis</taxon>
        <taxon>Mucoromycota</taxon>
        <taxon>Glomeromycotina</taxon>
        <taxon>Glomeromycetes</taxon>
        <taxon>Diversisporales</taxon>
        <taxon>Gigasporaceae</taxon>
        <taxon>Cetraspora</taxon>
    </lineage>
</organism>
<dbReference type="Proteomes" id="UP000789366">
    <property type="component" value="Unassembled WGS sequence"/>
</dbReference>
<accession>A0ACA9KSL2</accession>
<dbReference type="EMBL" id="CAJVPW010001728">
    <property type="protein sequence ID" value="CAG8490759.1"/>
    <property type="molecule type" value="Genomic_DNA"/>
</dbReference>
<evidence type="ECO:0000313" key="1">
    <source>
        <dbReference type="EMBL" id="CAG8490759.1"/>
    </source>
</evidence>
<reference evidence="1" key="1">
    <citation type="submission" date="2021-06" db="EMBL/GenBank/DDBJ databases">
        <authorList>
            <person name="Kallberg Y."/>
            <person name="Tangrot J."/>
            <person name="Rosling A."/>
        </authorList>
    </citation>
    <scope>NUCLEOTIDE SEQUENCE</scope>
    <source>
        <strain evidence="1">28 12/20/2015</strain>
    </source>
</reference>
<comment type="caution">
    <text evidence="1">The sequence shown here is derived from an EMBL/GenBank/DDBJ whole genome shotgun (WGS) entry which is preliminary data.</text>
</comment>
<proteinExistence type="predicted"/>
<feature type="non-terminal residue" evidence="1">
    <location>
        <position position="1"/>
    </location>
</feature>
<protein>
    <submittedName>
        <fullName evidence="1">12546_t:CDS:1</fullName>
    </submittedName>
</protein>
<evidence type="ECO:0000313" key="2">
    <source>
        <dbReference type="Proteomes" id="UP000789366"/>
    </source>
</evidence>